<dbReference type="SUPFAM" id="SSF52540">
    <property type="entry name" value="P-loop containing nucleoside triphosphate hydrolases"/>
    <property type="match status" value="1"/>
</dbReference>
<dbReference type="InterPro" id="IPR015415">
    <property type="entry name" value="Spast_Vps4_C"/>
</dbReference>
<proteinExistence type="predicted"/>
<keyword evidence="1" id="KW-0547">Nucleotide-binding</keyword>
<evidence type="ECO:0000313" key="6">
    <source>
        <dbReference type="Proteomes" id="UP001057375"/>
    </source>
</evidence>
<keyword evidence="2" id="KW-0067">ATP-binding</keyword>
<dbReference type="InterPro" id="IPR027417">
    <property type="entry name" value="P-loop_NTPase"/>
</dbReference>
<protein>
    <submittedName>
        <fullName evidence="5">Katanin p60 ATPase-containing subunit A1</fullName>
    </submittedName>
</protein>
<feature type="region of interest" description="Disordered" evidence="3">
    <location>
        <begin position="71"/>
        <end position="218"/>
    </location>
</feature>
<dbReference type="Proteomes" id="UP001057375">
    <property type="component" value="Unassembled WGS sequence"/>
</dbReference>
<evidence type="ECO:0000259" key="4">
    <source>
        <dbReference type="SMART" id="SM00382"/>
    </source>
</evidence>
<dbReference type="InterPro" id="IPR050304">
    <property type="entry name" value="MT-severing_AAA_ATPase"/>
</dbReference>
<name>A0ABQ5K4B0_9EUKA</name>
<evidence type="ECO:0000256" key="1">
    <source>
        <dbReference type="ARBA" id="ARBA00022741"/>
    </source>
</evidence>
<feature type="domain" description="AAA+ ATPase" evidence="4">
    <location>
        <begin position="291"/>
        <end position="428"/>
    </location>
</feature>
<keyword evidence="6" id="KW-1185">Reference proteome</keyword>
<dbReference type="Gene3D" id="3.40.50.300">
    <property type="entry name" value="P-loop containing nucleotide triphosphate hydrolases"/>
    <property type="match status" value="1"/>
</dbReference>
<dbReference type="PANTHER" id="PTHR23074:SF19">
    <property type="entry name" value="KATANIN P60 ATPASE-CONTAINING SUBUNIT A1"/>
    <property type="match status" value="1"/>
</dbReference>
<dbReference type="Gene3D" id="6.10.20.150">
    <property type="match status" value="1"/>
</dbReference>
<dbReference type="EMBL" id="BQXS01000012">
    <property type="protein sequence ID" value="GKT27416.1"/>
    <property type="molecule type" value="Genomic_DNA"/>
</dbReference>
<feature type="compositionally biased region" description="Basic and acidic residues" evidence="3">
    <location>
        <begin position="436"/>
        <end position="456"/>
    </location>
</feature>
<dbReference type="Pfam" id="PF00004">
    <property type="entry name" value="AAA"/>
    <property type="match status" value="1"/>
</dbReference>
<feature type="compositionally biased region" description="Basic and acidic residues" evidence="3">
    <location>
        <begin position="150"/>
        <end position="163"/>
    </location>
</feature>
<organism evidence="5 6">
    <name type="scientific">Aduncisulcus paluster</name>
    <dbReference type="NCBI Taxonomy" id="2918883"/>
    <lineage>
        <taxon>Eukaryota</taxon>
        <taxon>Metamonada</taxon>
        <taxon>Carpediemonas-like organisms</taxon>
        <taxon>Aduncisulcus</taxon>
    </lineage>
</organism>
<sequence length="566" mass="63228">MASFLLKQARIQAKFGYFSDSLTNYDLFMADLLRYLRTLPEGEEKDSCQKLKDIIQQECRIIKEMEGNLQQLSRDPVPPSHDSISSSPQYQHKPPSTAPHHMPPQQAFRHGSQPRRQSGGAGFRDARPAVRRDDYDPRHIGRRGAYGPVKSKDPSDDRSDRRRSGGGVRARAAPRASSGPSAGRGYAANGRGGAVPRAGSGEKKKSAPHIGGRMDYGDVSGPVPEDGEEKYVAEISIHQQYVEQIELEILDHSPGITWEMIVGLEDAKLALRKAAIFPLIMKDFFTGKRKPWKGVLLYGPPGTGKTMLAKAVATSSEARFFNISTSTFASKYRGEPEIIARLLFKMARFYAPSIIFIDEVDALVSQRGKSSEHEASRRLKSVFLTEMEGLSNDDDKRVIVIGATNFPWDIDDAMKRRFQKRVYIPMPDRNARRSIFVKETESDKKESKEEAEKGDVSDDDSSGDFTHSKGGIKISSDVDFDKLADLTEGYSCADITGICHEAFMMPLNKFESLSLTCIKERLEKESLADVPVTMKDFMDVLEDTDPSLSPAKLKVYEEWKKKLGKK</sequence>
<comment type="caution">
    <text evidence="5">The sequence shown here is derived from an EMBL/GenBank/DDBJ whole genome shotgun (WGS) entry which is preliminary data.</text>
</comment>
<dbReference type="InterPro" id="IPR041569">
    <property type="entry name" value="AAA_lid_3"/>
</dbReference>
<evidence type="ECO:0000256" key="2">
    <source>
        <dbReference type="ARBA" id="ARBA00022840"/>
    </source>
</evidence>
<evidence type="ECO:0000256" key="3">
    <source>
        <dbReference type="SAM" id="MobiDB-lite"/>
    </source>
</evidence>
<reference evidence="5" key="1">
    <citation type="submission" date="2022-03" db="EMBL/GenBank/DDBJ databases">
        <title>Draft genome sequence of Aduncisulcus paluster, a free-living microaerophilic Fornicata.</title>
        <authorList>
            <person name="Yuyama I."/>
            <person name="Kume K."/>
            <person name="Tamura T."/>
            <person name="Inagaki Y."/>
            <person name="Hashimoto T."/>
        </authorList>
    </citation>
    <scope>NUCLEOTIDE SEQUENCE</scope>
    <source>
        <strain evidence="5">NY0171</strain>
    </source>
</reference>
<dbReference type="PANTHER" id="PTHR23074">
    <property type="entry name" value="AAA DOMAIN-CONTAINING"/>
    <property type="match status" value="1"/>
</dbReference>
<dbReference type="Pfam" id="PF09336">
    <property type="entry name" value="Vps4_C"/>
    <property type="match status" value="1"/>
</dbReference>
<dbReference type="InterPro" id="IPR003959">
    <property type="entry name" value="ATPase_AAA_core"/>
</dbReference>
<feature type="compositionally biased region" description="Basic and acidic residues" evidence="3">
    <location>
        <begin position="124"/>
        <end position="139"/>
    </location>
</feature>
<dbReference type="Gene3D" id="1.20.58.80">
    <property type="entry name" value="Phosphotransferase system, lactose/cellobiose-type IIA subunit"/>
    <property type="match status" value="1"/>
</dbReference>
<dbReference type="SMART" id="SM00382">
    <property type="entry name" value="AAA"/>
    <property type="match status" value="1"/>
</dbReference>
<evidence type="ECO:0000313" key="5">
    <source>
        <dbReference type="EMBL" id="GKT27416.1"/>
    </source>
</evidence>
<dbReference type="InterPro" id="IPR003593">
    <property type="entry name" value="AAA+_ATPase"/>
</dbReference>
<accession>A0ABQ5K4B0</accession>
<feature type="region of interest" description="Disordered" evidence="3">
    <location>
        <begin position="435"/>
        <end position="468"/>
    </location>
</feature>
<gene>
    <name evidence="5" type="ORF">ADUPG1_000032</name>
</gene>
<dbReference type="CDD" id="cd19509">
    <property type="entry name" value="RecA-like_VPS4-like"/>
    <property type="match status" value="1"/>
</dbReference>
<dbReference type="Pfam" id="PF17862">
    <property type="entry name" value="AAA_lid_3"/>
    <property type="match status" value="1"/>
</dbReference>
<feature type="compositionally biased region" description="Low complexity" evidence="3">
    <location>
        <begin position="169"/>
        <end position="189"/>
    </location>
</feature>